<dbReference type="InterPro" id="IPR020051">
    <property type="entry name" value="SagB-type_dehydrogenase"/>
</dbReference>
<dbReference type="EMBL" id="FOTS01000018">
    <property type="protein sequence ID" value="SFL79335.1"/>
    <property type="molecule type" value="Genomic_DNA"/>
</dbReference>
<reference evidence="3" key="1">
    <citation type="submission" date="2016-10" db="EMBL/GenBank/DDBJ databases">
        <authorList>
            <person name="Varghese N."/>
            <person name="Submissions S."/>
        </authorList>
    </citation>
    <scope>NUCLEOTIDE SEQUENCE [LARGE SCALE GENOMIC DNA]</scope>
    <source>
        <strain evidence="3">DSM 13327</strain>
    </source>
</reference>
<sequence length="245" mass="27611">MIKPIGNEFMVQTRYKNMEQKDSERMVAQPSLQSAYDEKNKIIDLPMPEEIPPITIDFMALIELRSSIRDYQDEPISLLELSYLLWCTQGVKQILGNQATLRTVPSAGARHAFETYLLIHNVEGIKPGLYRFLAIEHKLIEVNLAEHVSAEITKACLGQNFIAKSAVTFLWGAQASRMKWRYGERGYRYLHLDAGHVCQNLYLSAQVVGCGVCAVAAFDDEQLNAVVGLDGEEQFIIYIAALGKR</sequence>
<dbReference type="OrthoDB" id="9801593at2"/>
<dbReference type="PANTHER" id="PTHR43745">
    <property type="entry name" value="NITROREDUCTASE MJ1384-RELATED"/>
    <property type="match status" value="1"/>
</dbReference>
<evidence type="ECO:0000313" key="3">
    <source>
        <dbReference type="Proteomes" id="UP000199520"/>
    </source>
</evidence>
<dbReference type="Proteomes" id="UP000199520">
    <property type="component" value="Unassembled WGS sequence"/>
</dbReference>
<name>A0A1I4KKL7_9FIRM</name>
<dbReference type="SUPFAM" id="SSF55469">
    <property type="entry name" value="FMN-dependent nitroreductase-like"/>
    <property type="match status" value="1"/>
</dbReference>
<dbReference type="InterPro" id="IPR000415">
    <property type="entry name" value="Nitroreductase-like"/>
</dbReference>
<proteinExistence type="predicted"/>
<gene>
    <name evidence="2" type="ORF">SAMN04490355_101843</name>
</gene>
<dbReference type="AlphaFoldDB" id="A0A1I4KKL7"/>
<dbReference type="PANTHER" id="PTHR43745:SF2">
    <property type="entry name" value="NITROREDUCTASE MJ1384-RELATED"/>
    <property type="match status" value="1"/>
</dbReference>
<dbReference type="CDD" id="cd02142">
    <property type="entry name" value="McbC_SagB-like_oxidoreductase"/>
    <property type="match status" value="1"/>
</dbReference>
<evidence type="ECO:0000313" key="2">
    <source>
        <dbReference type="EMBL" id="SFL79335.1"/>
    </source>
</evidence>
<dbReference type="GO" id="GO:0016491">
    <property type="term" value="F:oxidoreductase activity"/>
    <property type="evidence" value="ECO:0007669"/>
    <property type="project" value="InterPro"/>
</dbReference>
<dbReference type="Pfam" id="PF00881">
    <property type="entry name" value="Nitroreductase"/>
    <property type="match status" value="1"/>
</dbReference>
<dbReference type="Gene3D" id="3.40.109.10">
    <property type="entry name" value="NADH Oxidase"/>
    <property type="match status" value="1"/>
</dbReference>
<evidence type="ECO:0000259" key="1">
    <source>
        <dbReference type="Pfam" id="PF00881"/>
    </source>
</evidence>
<keyword evidence="3" id="KW-1185">Reference proteome</keyword>
<dbReference type="STRING" id="1123291.SAMN04490355_101843"/>
<dbReference type="RefSeq" id="WP_090936937.1">
    <property type="nucleotide sequence ID" value="NZ_FOTS01000018.1"/>
</dbReference>
<dbReference type="NCBIfam" id="TIGR03605">
    <property type="entry name" value="antibiot_sagB"/>
    <property type="match status" value="1"/>
</dbReference>
<feature type="domain" description="Nitroreductase" evidence="1">
    <location>
        <begin position="64"/>
        <end position="244"/>
    </location>
</feature>
<accession>A0A1I4KKL7</accession>
<protein>
    <submittedName>
        <fullName evidence="2">SagB-type dehydrogenase domain-containing protein</fullName>
    </submittedName>
</protein>
<dbReference type="InterPro" id="IPR029479">
    <property type="entry name" value="Nitroreductase"/>
</dbReference>
<dbReference type="InterPro" id="IPR052544">
    <property type="entry name" value="Bacteriocin_Proc_Enz"/>
</dbReference>
<organism evidence="2 3">
    <name type="scientific">Pelosinus propionicus DSM 13327</name>
    <dbReference type="NCBI Taxonomy" id="1123291"/>
    <lineage>
        <taxon>Bacteria</taxon>
        <taxon>Bacillati</taxon>
        <taxon>Bacillota</taxon>
        <taxon>Negativicutes</taxon>
        <taxon>Selenomonadales</taxon>
        <taxon>Sporomusaceae</taxon>
        <taxon>Pelosinus</taxon>
    </lineage>
</organism>